<feature type="domain" description="SusD-like N-terminal" evidence="7">
    <location>
        <begin position="34"/>
        <end position="225"/>
    </location>
</feature>
<organism evidence="8 9">
    <name type="scientific">Flavobacterium cellulosilyticum</name>
    <dbReference type="NCBI Taxonomy" id="2541731"/>
    <lineage>
        <taxon>Bacteria</taxon>
        <taxon>Pseudomonadati</taxon>
        <taxon>Bacteroidota</taxon>
        <taxon>Flavobacteriia</taxon>
        <taxon>Flavobacteriales</taxon>
        <taxon>Flavobacteriaceae</taxon>
        <taxon>Flavobacterium</taxon>
    </lineage>
</organism>
<dbReference type="GO" id="GO:0009279">
    <property type="term" value="C:cell outer membrane"/>
    <property type="evidence" value="ECO:0007669"/>
    <property type="project" value="UniProtKB-SubCell"/>
</dbReference>
<comment type="similarity">
    <text evidence="2">Belongs to the SusD family.</text>
</comment>
<gene>
    <name evidence="8" type="ORF">E0F76_05290</name>
</gene>
<accession>A0A4R5CJM4</accession>
<proteinExistence type="inferred from homology"/>
<dbReference type="AlphaFoldDB" id="A0A4R5CJM4"/>
<evidence type="ECO:0000313" key="9">
    <source>
        <dbReference type="Proteomes" id="UP000295479"/>
    </source>
</evidence>
<keyword evidence="4" id="KW-0472">Membrane</keyword>
<keyword evidence="3" id="KW-0732">Signal</keyword>
<evidence type="ECO:0000259" key="6">
    <source>
        <dbReference type="Pfam" id="PF07980"/>
    </source>
</evidence>
<evidence type="ECO:0000256" key="5">
    <source>
        <dbReference type="ARBA" id="ARBA00023237"/>
    </source>
</evidence>
<dbReference type="OrthoDB" id="5694214at2"/>
<evidence type="ECO:0000256" key="4">
    <source>
        <dbReference type="ARBA" id="ARBA00023136"/>
    </source>
</evidence>
<evidence type="ECO:0000256" key="3">
    <source>
        <dbReference type="ARBA" id="ARBA00022729"/>
    </source>
</evidence>
<evidence type="ECO:0000256" key="2">
    <source>
        <dbReference type="ARBA" id="ARBA00006275"/>
    </source>
</evidence>
<dbReference type="Gene3D" id="1.25.40.390">
    <property type="match status" value="1"/>
</dbReference>
<name>A0A4R5CJM4_9FLAO</name>
<dbReference type="InterPro" id="IPR033985">
    <property type="entry name" value="SusD-like_N"/>
</dbReference>
<dbReference type="InterPro" id="IPR012944">
    <property type="entry name" value="SusD_RagB_dom"/>
</dbReference>
<dbReference type="SUPFAM" id="SSF48452">
    <property type="entry name" value="TPR-like"/>
    <property type="match status" value="1"/>
</dbReference>
<protein>
    <submittedName>
        <fullName evidence="8">RagB/SusD family nutrient uptake outer membrane protein</fullName>
    </submittedName>
</protein>
<dbReference type="Pfam" id="PF07980">
    <property type="entry name" value="SusD_RagB"/>
    <property type="match status" value="1"/>
</dbReference>
<evidence type="ECO:0000313" key="8">
    <source>
        <dbReference type="EMBL" id="TDD98543.1"/>
    </source>
</evidence>
<dbReference type="CDD" id="cd08977">
    <property type="entry name" value="SusD"/>
    <property type="match status" value="1"/>
</dbReference>
<dbReference type="Proteomes" id="UP000295479">
    <property type="component" value="Unassembled WGS sequence"/>
</dbReference>
<comment type="caution">
    <text evidence="8">The sequence shown here is derived from an EMBL/GenBank/DDBJ whole genome shotgun (WGS) entry which is preliminary data.</text>
</comment>
<evidence type="ECO:0000256" key="1">
    <source>
        <dbReference type="ARBA" id="ARBA00004442"/>
    </source>
</evidence>
<comment type="subcellular location">
    <subcellularLocation>
        <location evidence="1">Cell outer membrane</location>
    </subcellularLocation>
</comment>
<evidence type="ECO:0000259" key="7">
    <source>
        <dbReference type="Pfam" id="PF14322"/>
    </source>
</evidence>
<feature type="domain" description="RagB/SusD" evidence="6">
    <location>
        <begin position="325"/>
        <end position="475"/>
    </location>
</feature>
<dbReference type="EMBL" id="SMFK01000002">
    <property type="protein sequence ID" value="TDD98543.1"/>
    <property type="molecule type" value="Genomic_DNA"/>
</dbReference>
<keyword evidence="9" id="KW-1185">Reference proteome</keyword>
<dbReference type="Pfam" id="PF14322">
    <property type="entry name" value="SusD-like_3"/>
    <property type="match status" value="1"/>
</dbReference>
<sequence length="475" mass="52761">MFNFKFRIMKKIKYTIFGSLLLLGVLTSCTKDDLDLKPISSTYEEEFYKTDKDILGLVLGVYDGLQAIPMREFTLTEMRSDNATSRIHEGEYQQLETFNVDPTNSVSAGYYTANYNVIFRANTVLAHIDVMKDAAKKVNYIAEAKFSRALAYFNLVRAYGEVPLVDKLVTPTETTYFVKKPVADVYALIEADFTGAIAGLPSRTSTTFGRATKGAAQGLLAKVYLTQFKYSEALPLLTSLINDTSSNKYSLQTLSPPTLEAYKSVFYTEANNEILFAIPFVNDSRFESQDFSIQMTIAGNALNYATANLRTFLTVNSTTDLRFTTNLLTTVGATSTSYGQNNKFTKNSIVAAQAGNDWIVLRMADVLLLYVEAVMGTGTSTNDAAAIAAYDKVRNRSFVAPVVSTSITKTMLLDQRRVEFAFENQRLYDLIRFGIANTVLSAYSNTFTTTKDLLLPLPQSEINSSKGLLVQNPLY</sequence>
<dbReference type="InterPro" id="IPR011990">
    <property type="entry name" value="TPR-like_helical_dom_sf"/>
</dbReference>
<keyword evidence="5" id="KW-0998">Cell outer membrane</keyword>
<reference evidence="8 9" key="1">
    <citation type="submission" date="2019-03" db="EMBL/GenBank/DDBJ databases">
        <title>Flavobacterium AR-3-4 sp. nov. isolated from arctic soil.</title>
        <authorList>
            <person name="Chaudhary D.K."/>
        </authorList>
    </citation>
    <scope>NUCLEOTIDE SEQUENCE [LARGE SCALE GENOMIC DNA]</scope>
    <source>
        <strain evidence="8 9">AR-3-4</strain>
    </source>
</reference>
<dbReference type="PROSITE" id="PS51257">
    <property type="entry name" value="PROKAR_LIPOPROTEIN"/>
    <property type="match status" value="1"/>
</dbReference>